<dbReference type="Gene3D" id="3.90.79.10">
    <property type="entry name" value="Nucleoside Triphosphate Pyrophosphohydrolase"/>
    <property type="match status" value="1"/>
</dbReference>
<feature type="domain" description="Nudix hydrolase" evidence="3">
    <location>
        <begin position="66"/>
        <end position="195"/>
    </location>
</feature>
<comment type="cofactor">
    <cofactor evidence="1">
        <name>Mg(2+)</name>
        <dbReference type="ChEBI" id="CHEBI:18420"/>
    </cofactor>
</comment>
<keyword evidence="2" id="KW-0378">Hydrolase</keyword>
<dbReference type="PANTHER" id="PTHR43046:SF16">
    <property type="entry name" value="ADP-RIBOSE PYROPHOSPHATASE YJHB-RELATED"/>
    <property type="match status" value="1"/>
</dbReference>
<dbReference type="SUPFAM" id="SSF55811">
    <property type="entry name" value="Nudix"/>
    <property type="match status" value="1"/>
</dbReference>
<dbReference type="RefSeq" id="WP_171717398.1">
    <property type="nucleotide sequence ID" value="NZ_WHOB01000028.1"/>
</dbReference>
<accession>A0ABX1YI30</accession>
<dbReference type="InterPro" id="IPR015797">
    <property type="entry name" value="NUDIX_hydrolase-like_dom_sf"/>
</dbReference>
<dbReference type="PANTHER" id="PTHR43046">
    <property type="entry name" value="GDP-MANNOSE MANNOSYL HYDROLASE"/>
    <property type="match status" value="1"/>
</dbReference>
<name>A0ABX1YI30_9BACL</name>
<evidence type="ECO:0000259" key="3">
    <source>
        <dbReference type="PROSITE" id="PS51462"/>
    </source>
</evidence>
<protein>
    <submittedName>
        <fullName evidence="4">NUDIX domain-containing protein</fullName>
    </submittedName>
</protein>
<gene>
    <name evidence="4" type="ORF">GC101_11615</name>
</gene>
<evidence type="ECO:0000313" key="5">
    <source>
        <dbReference type="Proteomes" id="UP000596857"/>
    </source>
</evidence>
<dbReference type="CDD" id="cd04672">
    <property type="entry name" value="NUDIX_CDP-Chase_like"/>
    <property type="match status" value="1"/>
</dbReference>
<dbReference type="PROSITE" id="PS51462">
    <property type="entry name" value="NUDIX"/>
    <property type="match status" value="1"/>
</dbReference>
<organism evidence="4 5">
    <name type="scientific">Paenibacillus phytohabitans</name>
    <dbReference type="NCBI Taxonomy" id="2654978"/>
    <lineage>
        <taxon>Bacteria</taxon>
        <taxon>Bacillati</taxon>
        <taxon>Bacillota</taxon>
        <taxon>Bacilli</taxon>
        <taxon>Bacillales</taxon>
        <taxon>Paenibacillaceae</taxon>
        <taxon>Paenibacillus</taxon>
    </lineage>
</organism>
<dbReference type="Gene3D" id="6.10.250.1120">
    <property type="match status" value="1"/>
</dbReference>
<reference evidence="4 5" key="1">
    <citation type="submission" date="2019-10" db="EMBL/GenBank/DDBJ databases">
        <title>Description of Paenibacillus terricola sp. nov.</title>
        <authorList>
            <person name="Carlier A."/>
            <person name="Qi S."/>
        </authorList>
    </citation>
    <scope>NUCLEOTIDE SEQUENCE [LARGE SCALE GENOMIC DNA]</scope>
    <source>
        <strain evidence="4 5">LMG 31459</strain>
    </source>
</reference>
<dbReference type="Pfam" id="PF00293">
    <property type="entry name" value="NUDIX"/>
    <property type="match status" value="1"/>
</dbReference>
<dbReference type="Proteomes" id="UP000596857">
    <property type="component" value="Unassembled WGS sequence"/>
</dbReference>
<evidence type="ECO:0000256" key="2">
    <source>
        <dbReference type="ARBA" id="ARBA00022801"/>
    </source>
</evidence>
<keyword evidence="5" id="KW-1185">Reference proteome</keyword>
<sequence>MEQKWLTWAKEIQGIAQTGLTYAKDVYDIERYQALRELSVDILANYTYESKERIGLSFAGEGGYSTPKVDIRGVIFQDNRILLVHEKLDGKWALPGGWADIGLSPSEVVVKEIAEESGYQAEAVRLLAVLDKKFHQHPPEPYHVYKMFILCRITGGSAEAGVETSGVGFFAEDALPELSEERNTAEQLHTLFQYLHNPEKAVILD</sequence>
<evidence type="ECO:0000256" key="1">
    <source>
        <dbReference type="ARBA" id="ARBA00001946"/>
    </source>
</evidence>
<dbReference type="EMBL" id="WHOB01000028">
    <property type="protein sequence ID" value="NOU79523.1"/>
    <property type="molecule type" value="Genomic_DNA"/>
</dbReference>
<proteinExistence type="predicted"/>
<comment type="caution">
    <text evidence="4">The sequence shown here is derived from an EMBL/GenBank/DDBJ whole genome shotgun (WGS) entry which is preliminary data.</text>
</comment>
<evidence type="ECO:0000313" key="4">
    <source>
        <dbReference type="EMBL" id="NOU79523.1"/>
    </source>
</evidence>
<dbReference type="InterPro" id="IPR000086">
    <property type="entry name" value="NUDIX_hydrolase_dom"/>
</dbReference>
<dbReference type="InterPro" id="IPR059176">
    <property type="entry name" value="UDP-X_N"/>
</dbReference>
<dbReference type="Pfam" id="PF12535">
    <property type="entry name" value="Nudix_N"/>
    <property type="match status" value="1"/>
</dbReference>